<evidence type="ECO:0000313" key="9">
    <source>
        <dbReference type="Proteomes" id="UP000179807"/>
    </source>
</evidence>
<dbReference type="PANTHER" id="PTHR23323:SF26">
    <property type="entry name" value="VACUOLAR PROTEIN SORTING-ASSOCIATED PROTEIN 18 HOMOLOG"/>
    <property type="match status" value="1"/>
</dbReference>
<dbReference type="Proteomes" id="UP000179807">
    <property type="component" value="Unassembled WGS sequence"/>
</dbReference>
<dbReference type="PANTHER" id="PTHR23323">
    <property type="entry name" value="VACUOLAR PROTEIN SORTING-ASSOCIATED PROTEIN"/>
    <property type="match status" value="1"/>
</dbReference>
<dbReference type="GeneID" id="94839727"/>
<keyword evidence="3" id="KW-0862">Zinc</keyword>
<organism evidence="8 9">
    <name type="scientific">Tritrichomonas foetus</name>
    <dbReference type="NCBI Taxonomy" id="1144522"/>
    <lineage>
        <taxon>Eukaryota</taxon>
        <taxon>Metamonada</taxon>
        <taxon>Parabasalia</taxon>
        <taxon>Tritrichomonadida</taxon>
        <taxon>Tritrichomonadidae</taxon>
        <taxon>Tritrichomonas</taxon>
    </lineage>
</organism>
<dbReference type="GO" id="GO:0008270">
    <property type="term" value="F:zinc ion binding"/>
    <property type="evidence" value="ECO:0007669"/>
    <property type="project" value="UniProtKB-KW"/>
</dbReference>
<evidence type="ECO:0000256" key="1">
    <source>
        <dbReference type="ARBA" id="ARBA00022723"/>
    </source>
</evidence>
<gene>
    <name evidence="8" type="ORF">TRFO_26567</name>
</gene>
<feature type="coiled-coil region" evidence="5">
    <location>
        <begin position="760"/>
        <end position="787"/>
    </location>
</feature>
<dbReference type="RefSeq" id="XP_068358756.1">
    <property type="nucleotide sequence ID" value="XM_068505023.1"/>
</dbReference>
<dbReference type="EMBL" id="MLAK01000751">
    <property type="protein sequence ID" value="OHT05620.1"/>
    <property type="molecule type" value="Genomic_DNA"/>
</dbReference>
<dbReference type="GO" id="GO:0006904">
    <property type="term" value="P:vesicle docking involved in exocytosis"/>
    <property type="evidence" value="ECO:0007669"/>
    <property type="project" value="TreeGrafter"/>
</dbReference>
<dbReference type="GO" id="GO:0005768">
    <property type="term" value="C:endosome"/>
    <property type="evidence" value="ECO:0007669"/>
    <property type="project" value="TreeGrafter"/>
</dbReference>
<dbReference type="InterPro" id="IPR001841">
    <property type="entry name" value="Znf_RING"/>
</dbReference>
<dbReference type="OrthoDB" id="1845386at2759"/>
<dbReference type="SUPFAM" id="SSF57850">
    <property type="entry name" value="RING/U-box"/>
    <property type="match status" value="1"/>
</dbReference>
<evidence type="ECO:0000256" key="6">
    <source>
        <dbReference type="SAM" id="MobiDB-lite"/>
    </source>
</evidence>
<evidence type="ECO:0000256" key="5">
    <source>
        <dbReference type="SAM" id="Coils"/>
    </source>
</evidence>
<name>A0A1J4K7D0_9EUKA</name>
<dbReference type="Gene3D" id="3.30.40.10">
    <property type="entry name" value="Zinc/RING finger domain, C3HC4 (zinc finger)"/>
    <property type="match status" value="1"/>
</dbReference>
<dbReference type="VEuPathDB" id="TrichDB:TRFO_26567"/>
<dbReference type="GO" id="GO:0048284">
    <property type="term" value="P:organelle fusion"/>
    <property type="evidence" value="ECO:0007669"/>
    <property type="project" value="TreeGrafter"/>
</dbReference>
<dbReference type="GO" id="GO:0030674">
    <property type="term" value="F:protein-macromolecule adaptor activity"/>
    <property type="evidence" value="ECO:0007669"/>
    <property type="project" value="TreeGrafter"/>
</dbReference>
<feature type="domain" description="RING-type" evidence="7">
    <location>
        <begin position="805"/>
        <end position="873"/>
    </location>
</feature>
<keyword evidence="2 4" id="KW-0863">Zinc-finger</keyword>
<dbReference type="SMART" id="SM00184">
    <property type="entry name" value="RING"/>
    <property type="match status" value="1"/>
</dbReference>
<feature type="region of interest" description="Disordered" evidence="6">
    <location>
        <begin position="438"/>
        <end position="474"/>
    </location>
</feature>
<dbReference type="AlphaFoldDB" id="A0A1J4K7D0"/>
<evidence type="ECO:0000313" key="8">
    <source>
        <dbReference type="EMBL" id="OHT05620.1"/>
    </source>
</evidence>
<comment type="caution">
    <text evidence="8">The sequence shown here is derived from an EMBL/GenBank/DDBJ whole genome shotgun (WGS) entry which is preliminary data.</text>
</comment>
<evidence type="ECO:0000256" key="2">
    <source>
        <dbReference type="ARBA" id="ARBA00022771"/>
    </source>
</evidence>
<feature type="region of interest" description="Disordered" evidence="6">
    <location>
        <begin position="86"/>
        <end position="107"/>
    </location>
</feature>
<proteinExistence type="predicted"/>
<dbReference type="GO" id="GO:0007032">
    <property type="term" value="P:endosome organization"/>
    <property type="evidence" value="ECO:0007669"/>
    <property type="project" value="TreeGrafter"/>
</dbReference>
<dbReference type="GO" id="GO:0030897">
    <property type="term" value="C:HOPS complex"/>
    <property type="evidence" value="ECO:0007669"/>
    <property type="project" value="TreeGrafter"/>
</dbReference>
<feature type="region of interest" description="Disordered" evidence="6">
    <location>
        <begin position="1"/>
        <end position="25"/>
    </location>
</feature>
<dbReference type="GO" id="GO:0007033">
    <property type="term" value="P:vacuole organization"/>
    <property type="evidence" value="ECO:0007669"/>
    <property type="project" value="TreeGrafter"/>
</dbReference>
<feature type="compositionally biased region" description="Basic and acidic residues" evidence="6">
    <location>
        <begin position="86"/>
        <end position="102"/>
    </location>
</feature>
<evidence type="ECO:0000256" key="3">
    <source>
        <dbReference type="ARBA" id="ARBA00022833"/>
    </source>
</evidence>
<reference evidence="8" key="1">
    <citation type="submission" date="2016-10" db="EMBL/GenBank/DDBJ databases">
        <authorList>
            <person name="Benchimol M."/>
            <person name="Almeida L.G."/>
            <person name="Vasconcelos A.T."/>
            <person name="Perreira-Neves A."/>
            <person name="Rosa I.A."/>
            <person name="Tasca T."/>
            <person name="Bogo M.R."/>
            <person name="de Souza W."/>
        </authorList>
    </citation>
    <scope>NUCLEOTIDE SEQUENCE [LARGE SCALE GENOMIC DNA]</scope>
    <source>
        <strain evidence="8">K</strain>
    </source>
</reference>
<evidence type="ECO:0000259" key="7">
    <source>
        <dbReference type="PROSITE" id="PS50089"/>
    </source>
</evidence>
<sequence>MSRRSQLPSRSFSNNNLGEQAKVPETFSSDRRWVLGTRKPPIQIEKVGKFPDPAHRDEKLTMYAQSSIYSMHIYDQSHIIFKCKTKRDQNKEPQDETSKDMKSPTPVETVSPAPAGGFLLNLRNKGLIYFTYFGNQIPIVLSSDDSERWDVPISLTAFYWIMPSNSEIFSLVGSMFGHVYKLTIAFKAQNIPVLKLYEDKNKTPVASITSILYNGIRYLLVTTFRSLKVLSWADTDGKPIEVQSYDPPSGPNVCVPSFVCSNETHISWLTHDDLRVYTYAQICGDAPGFVVLEFEKLQQILDIKDAPTFLSGTVTPIIMSKYYTIIAGPNSIVGFSTDDLTVQFRYPLSSDSPLLSMYLDKQLEQIHVATQRRLYNIYLNSEVKAENVRPLKEVKAEMVKNLQTSKEVRAAEVLSSLLENNDFRGAVQMLKEHLERVTKKEAEKKASAGSNAASTISPTSQKGKGRGRGQRGGISQEKITQLCEEFFIFELMVIYASENNKPNIFTPRMLVDTEGQFDVFAALSKLLQLRAFSPVADRIKDKSIIEMSKDSPLSVRMLLEDGDIVAAVDKILGFGPQVSTDSLSSIVFKYRGLLKSSNFYSRINEKPVHDFVLSILPFIAGDLPCESAFTLLRDELKSKQPKQIDILLWSLTTSAGAAKHDAEVYEDLKLKLTPSSNLLTNQFSSMQHCLQAKMYRTAAAIASSCGLHEEAILAAKKVDGNLVRHFIKRAPRPIQASLCRTAGIEMDREDGDSAIRAASKATVTKELDTMEKKLALLEQKFEESEEFLQTLQEWGNEENVVSNVCVVCQRLLNGQSGYSFPCGHSFHEECLMKATEPTLDTAGKDIFFRYRQTQSTEDRKWLEEKMTEECPLCGMNSVNSVRSRLDNDEVVWPTDLMGIMALK</sequence>
<keyword evidence="1" id="KW-0479">Metal-binding</keyword>
<protein>
    <recommendedName>
        <fullName evidence="7">RING-type domain-containing protein</fullName>
    </recommendedName>
</protein>
<feature type="compositionally biased region" description="Polar residues" evidence="6">
    <location>
        <begin position="1"/>
        <end position="18"/>
    </location>
</feature>
<dbReference type="InterPro" id="IPR013083">
    <property type="entry name" value="Znf_RING/FYVE/PHD"/>
</dbReference>
<accession>A0A1J4K7D0</accession>
<keyword evidence="9" id="KW-1185">Reference proteome</keyword>
<evidence type="ECO:0000256" key="4">
    <source>
        <dbReference type="PROSITE-ProRule" id="PRU00175"/>
    </source>
</evidence>
<dbReference type="PROSITE" id="PS50089">
    <property type="entry name" value="ZF_RING_2"/>
    <property type="match status" value="1"/>
</dbReference>
<keyword evidence="5" id="KW-0175">Coiled coil</keyword>